<dbReference type="Proteomes" id="UP000177958">
    <property type="component" value="Unassembled WGS sequence"/>
</dbReference>
<reference evidence="2 3" key="1">
    <citation type="journal article" date="2016" name="Nat. Commun.">
        <title>Thousands of microbial genomes shed light on interconnected biogeochemical processes in an aquifer system.</title>
        <authorList>
            <person name="Anantharaman K."/>
            <person name="Brown C.T."/>
            <person name="Hug L.A."/>
            <person name="Sharon I."/>
            <person name="Castelle C.J."/>
            <person name="Probst A.J."/>
            <person name="Thomas B.C."/>
            <person name="Singh A."/>
            <person name="Wilkins M.J."/>
            <person name="Karaoz U."/>
            <person name="Brodie E.L."/>
            <person name="Williams K.H."/>
            <person name="Hubbard S.S."/>
            <person name="Banfield J.F."/>
        </authorList>
    </citation>
    <scope>NUCLEOTIDE SEQUENCE [LARGE SCALE GENOMIC DNA]</scope>
</reference>
<evidence type="ECO:0000313" key="3">
    <source>
        <dbReference type="Proteomes" id="UP000177958"/>
    </source>
</evidence>
<name>A0A1F6D7C8_9BACT</name>
<dbReference type="InterPro" id="IPR035093">
    <property type="entry name" value="RelE/ParE_toxin_dom_sf"/>
</dbReference>
<keyword evidence="1" id="KW-1277">Toxin-antitoxin system</keyword>
<evidence type="ECO:0000313" key="2">
    <source>
        <dbReference type="EMBL" id="OGG57339.1"/>
    </source>
</evidence>
<accession>A0A1F6D7C8</accession>
<comment type="caution">
    <text evidence="2">The sequence shown here is derived from an EMBL/GenBank/DDBJ whole genome shotgun (WGS) entry which is preliminary data.</text>
</comment>
<proteinExistence type="predicted"/>
<sequence>MLEIDVWSSAKEFIESISSKHARQVVKRIERLADNPVPPQSKLLEGYAPLRRLRSGDYRIIYFVDGNTLKIPLIDKRGDDQVYRRFKRLFG</sequence>
<protein>
    <recommendedName>
        <fullName evidence="4">Plasmid stabilization protein</fullName>
    </recommendedName>
</protein>
<dbReference type="InterPro" id="IPR007712">
    <property type="entry name" value="RelE/ParE_toxin"/>
</dbReference>
<evidence type="ECO:0000256" key="1">
    <source>
        <dbReference type="ARBA" id="ARBA00022649"/>
    </source>
</evidence>
<dbReference type="Gene3D" id="3.30.2310.20">
    <property type="entry name" value="RelE-like"/>
    <property type="match status" value="1"/>
</dbReference>
<dbReference type="AlphaFoldDB" id="A0A1F6D7C8"/>
<organism evidence="2 3">
    <name type="scientific">Candidatus Kaiserbacteria bacterium RIFCSPHIGHO2_01_FULL_55_17</name>
    <dbReference type="NCBI Taxonomy" id="1798484"/>
    <lineage>
        <taxon>Bacteria</taxon>
        <taxon>Candidatus Kaiseribacteriota</taxon>
    </lineage>
</organism>
<dbReference type="SUPFAM" id="SSF143011">
    <property type="entry name" value="RelE-like"/>
    <property type="match status" value="1"/>
</dbReference>
<dbReference type="EMBL" id="MFKX01000029">
    <property type="protein sequence ID" value="OGG57339.1"/>
    <property type="molecule type" value="Genomic_DNA"/>
</dbReference>
<gene>
    <name evidence="2" type="ORF">A2853_02365</name>
</gene>
<dbReference type="Pfam" id="PF05016">
    <property type="entry name" value="ParE_toxin"/>
    <property type="match status" value="1"/>
</dbReference>
<evidence type="ECO:0008006" key="4">
    <source>
        <dbReference type="Google" id="ProtNLM"/>
    </source>
</evidence>